<keyword evidence="4" id="KW-0788">Thiol protease</keyword>
<evidence type="ECO:0000259" key="6">
    <source>
        <dbReference type="PROSITE" id="PS51935"/>
    </source>
</evidence>
<keyword evidence="3" id="KW-0378">Hydrolase</keyword>
<evidence type="ECO:0000256" key="4">
    <source>
        <dbReference type="ARBA" id="ARBA00022807"/>
    </source>
</evidence>
<feature type="compositionally biased region" description="Basic and acidic residues" evidence="5">
    <location>
        <begin position="1"/>
        <end position="14"/>
    </location>
</feature>
<organism evidence="7">
    <name type="scientific">uncultured Nocardiopsis sp</name>
    <dbReference type="NCBI Taxonomy" id="206104"/>
    <lineage>
        <taxon>Bacteria</taxon>
        <taxon>Bacillati</taxon>
        <taxon>Actinomycetota</taxon>
        <taxon>Actinomycetes</taxon>
        <taxon>Streptosporangiales</taxon>
        <taxon>Nocardiopsidaceae</taxon>
        <taxon>Nocardiopsis</taxon>
        <taxon>environmental samples</taxon>
    </lineage>
</organism>
<dbReference type="Pfam" id="PF00877">
    <property type="entry name" value="NLPC_P60"/>
    <property type="match status" value="1"/>
</dbReference>
<protein>
    <submittedName>
        <fullName evidence="7">NLPC_P60</fullName>
    </submittedName>
</protein>
<evidence type="ECO:0000256" key="2">
    <source>
        <dbReference type="ARBA" id="ARBA00022670"/>
    </source>
</evidence>
<dbReference type="PANTHER" id="PTHR47359:SF3">
    <property type="entry name" value="NLP_P60 DOMAIN-CONTAINING PROTEIN-RELATED"/>
    <property type="match status" value="1"/>
</dbReference>
<evidence type="ECO:0000313" key="7">
    <source>
        <dbReference type="EMBL" id="AIA90604.1"/>
    </source>
</evidence>
<accession>A0A060C5U8</accession>
<comment type="similarity">
    <text evidence="1">Belongs to the peptidase C40 family.</text>
</comment>
<name>A0A060C5U8_9ACTN</name>
<feature type="non-terminal residue" evidence="7">
    <location>
        <position position="1"/>
    </location>
</feature>
<dbReference type="PANTHER" id="PTHR47359">
    <property type="entry name" value="PEPTIDOGLYCAN DL-ENDOPEPTIDASE CWLO"/>
    <property type="match status" value="1"/>
</dbReference>
<dbReference type="InterPro" id="IPR000064">
    <property type="entry name" value="NLP_P60_dom"/>
</dbReference>
<evidence type="ECO:0000256" key="5">
    <source>
        <dbReference type="SAM" id="MobiDB-lite"/>
    </source>
</evidence>
<dbReference type="AlphaFoldDB" id="A0A060C5U8"/>
<evidence type="ECO:0000256" key="3">
    <source>
        <dbReference type="ARBA" id="ARBA00022801"/>
    </source>
</evidence>
<dbReference type="InterPro" id="IPR038765">
    <property type="entry name" value="Papain-like_cys_pep_sf"/>
</dbReference>
<proteinExistence type="inferred from homology"/>
<dbReference type="GO" id="GO:0006508">
    <property type="term" value="P:proteolysis"/>
    <property type="evidence" value="ECO:0007669"/>
    <property type="project" value="UniProtKB-KW"/>
</dbReference>
<keyword evidence="2" id="KW-0645">Protease</keyword>
<dbReference type="GO" id="GO:0008234">
    <property type="term" value="F:cysteine-type peptidase activity"/>
    <property type="evidence" value="ECO:0007669"/>
    <property type="project" value="UniProtKB-KW"/>
</dbReference>
<dbReference type="InterPro" id="IPR051794">
    <property type="entry name" value="PG_Endopeptidase_C40"/>
</dbReference>
<feature type="region of interest" description="Disordered" evidence="5">
    <location>
        <begin position="1"/>
        <end position="59"/>
    </location>
</feature>
<dbReference type="PROSITE" id="PS51935">
    <property type="entry name" value="NLPC_P60"/>
    <property type="match status" value="1"/>
</dbReference>
<dbReference type="SUPFAM" id="SSF54001">
    <property type="entry name" value="Cysteine proteinases"/>
    <property type="match status" value="1"/>
</dbReference>
<dbReference type="EMBL" id="KF123303">
    <property type="protein sequence ID" value="AIA90604.1"/>
    <property type="molecule type" value="Genomic_DNA"/>
</dbReference>
<reference evidence="7" key="1">
    <citation type="journal article" date="2013" name="Environ. Microbiol.">
        <title>Seasonally variable intestinal metagenomes of the red palm weevil (Rhynchophorus ferrugineus).</title>
        <authorList>
            <person name="Jia S."/>
            <person name="Zhang X."/>
            <person name="Zhang G."/>
            <person name="Yin A."/>
            <person name="Zhang S."/>
            <person name="Li F."/>
            <person name="Wang L."/>
            <person name="Zhao D."/>
            <person name="Yun Q."/>
            <person name="Tala"/>
            <person name="Wang J."/>
            <person name="Sun G."/>
            <person name="Baabdullah M."/>
            <person name="Yu X."/>
            <person name="Hu S."/>
            <person name="Al-Mssallem I.S."/>
            <person name="Yu J."/>
        </authorList>
    </citation>
    <scope>NUCLEOTIDE SEQUENCE</scope>
</reference>
<sequence>QEQARLKKLQEQQEKAQLVAVERATTTSRSTTRTSTSSDSTTSSSNKTSSTTSSSDTSGRAAKAIAFALAQVGKAYVFGATGPNAYDCSGLMLKAWAAAGVSLPRTAAAQYQVGTHVSVSALQPRRSRLLLLRYHPRGHVPR</sequence>
<feature type="domain" description="NlpC/P60" evidence="6">
    <location>
        <begin position="58"/>
        <end position="142"/>
    </location>
</feature>
<feature type="compositionally biased region" description="Low complexity" evidence="5">
    <location>
        <begin position="15"/>
        <end position="58"/>
    </location>
</feature>
<dbReference type="Gene3D" id="3.90.1720.10">
    <property type="entry name" value="endopeptidase domain like (from Nostoc punctiforme)"/>
    <property type="match status" value="1"/>
</dbReference>
<evidence type="ECO:0000256" key="1">
    <source>
        <dbReference type="ARBA" id="ARBA00007074"/>
    </source>
</evidence>